<organism evidence="1">
    <name type="scientific">Rhizophora mucronata</name>
    <name type="common">Asiatic mangrove</name>
    <dbReference type="NCBI Taxonomy" id="61149"/>
    <lineage>
        <taxon>Eukaryota</taxon>
        <taxon>Viridiplantae</taxon>
        <taxon>Streptophyta</taxon>
        <taxon>Embryophyta</taxon>
        <taxon>Tracheophyta</taxon>
        <taxon>Spermatophyta</taxon>
        <taxon>Magnoliopsida</taxon>
        <taxon>eudicotyledons</taxon>
        <taxon>Gunneridae</taxon>
        <taxon>Pentapetalae</taxon>
        <taxon>rosids</taxon>
        <taxon>fabids</taxon>
        <taxon>Malpighiales</taxon>
        <taxon>Rhizophoraceae</taxon>
        <taxon>Rhizophora</taxon>
    </lineage>
</organism>
<dbReference type="AlphaFoldDB" id="A0A2P2JJH4"/>
<name>A0A2P2JJH4_RHIMU</name>
<dbReference type="EMBL" id="GGEC01013138">
    <property type="protein sequence ID" value="MBW93621.1"/>
    <property type="molecule type" value="Transcribed_RNA"/>
</dbReference>
<sequence length="35" mass="3752">MLPISCFSTTASVPAGLFHFPLILRSLSKASTEKT</sequence>
<proteinExistence type="predicted"/>
<evidence type="ECO:0000313" key="1">
    <source>
        <dbReference type="EMBL" id="MBW93621.1"/>
    </source>
</evidence>
<accession>A0A2P2JJH4</accession>
<protein>
    <submittedName>
        <fullName evidence="1">Uncharacterized protein</fullName>
    </submittedName>
</protein>
<reference evidence="1" key="1">
    <citation type="submission" date="2018-02" db="EMBL/GenBank/DDBJ databases">
        <title>Rhizophora mucronata_Transcriptome.</title>
        <authorList>
            <person name="Meera S.P."/>
            <person name="Sreeshan A."/>
            <person name="Augustine A."/>
        </authorList>
    </citation>
    <scope>NUCLEOTIDE SEQUENCE</scope>
    <source>
        <tissue evidence="1">Leaf</tissue>
    </source>
</reference>